<dbReference type="CDD" id="cd00104">
    <property type="entry name" value="KAZAL_FS"/>
    <property type="match status" value="1"/>
</dbReference>
<organism evidence="3 4">
    <name type="scientific">Chironomus riparius</name>
    <dbReference type="NCBI Taxonomy" id="315576"/>
    <lineage>
        <taxon>Eukaryota</taxon>
        <taxon>Metazoa</taxon>
        <taxon>Ecdysozoa</taxon>
        <taxon>Arthropoda</taxon>
        <taxon>Hexapoda</taxon>
        <taxon>Insecta</taxon>
        <taxon>Pterygota</taxon>
        <taxon>Neoptera</taxon>
        <taxon>Endopterygota</taxon>
        <taxon>Diptera</taxon>
        <taxon>Nematocera</taxon>
        <taxon>Chironomoidea</taxon>
        <taxon>Chironomidae</taxon>
        <taxon>Chironominae</taxon>
        <taxon>Chironomus</taxon>
    </lineage>
</organism>
<evidence type="ECO:0000313" key="3">
    <source>
        <dbReference type="EMBL" id="CAG9802653.1"/>
    </source>
</evidence>
<reference evidence="3" key="2">
    <citation type="submission" date="2022-10" db="EMBL/GenBank/DDBJ databases">
        <authorList>
            <consortium name="ENA_rothamsted_submissions"/>
            <consortium name="culmorum"/>
            <person name="King R."/>
        </authorList>
    </citation>
    <scope>NUCLEOTIDE SEQUENCE</scope>
</reference>
<dbReference type="InterPro" id="IPR002350">
    <property type="entry name" value="Kazal_dom"/>
</dbReference>
<dbReference type="EMBL" id="OU895878">
    <property type="protein sequence ID" value="CAG9802653.1"/>
    <property type="molecule type" value="Genomic_DNA"/>
</dbReference>
<evidence type="ECO:0000313" key="4">
    <source>
        <dbReference type="Proteomes" id="UP001153620"/>
    </source>
</evidence>
<evidence type="ECO:0000259" key="2">
    <source>
        <dbReference type="PROSITE" id="PS51465"/>
    </source>
</evidence>
<gene>
    <name evidence="3" type="ORF">CHIRRI_LOCUS5559</name>
</gene>
<keyword evidence="1" id="KW-0732">Signal</keyword>
<protein>
    <recommendedName>
        <fullName evidence="2">Kazal-like domain-containing protein</fullName>
    </recommendedName>
</protein>
<dbReference type="AlphaFoldDB" id="A0A9N9RSY3"/>
<evidence type="ECO:0000256" key="1">
    <source>
        <dbReference type="SAM" id="SignalP"/>
    </source>
</evidence>
<feature type="chain" id="PRO_5040193986" description="Kazal-like domain-containing protein" evidence="1">
    <location>
        <begin position="21"/>
        <end position="145"/>
    </location>
</feature>
<dbReference type="OrthoDB" id="9972772at2759"/>
<accession>A0A9N9RSY3</accession>
<reference evidence="3" key="1">
    <citation type="submission" date="2022-01" db="EMBL/GenBank/DDBJ databases">
        <authorList>
            <person name="King R."/>
        </authorList>
    </citation>
    <scope>NUCLEOTIDE SEQUENCE</scope>
</reference>
<name>A0A9N9RSY3_9DIPT</name>
<feature type="signal peptide" evidence="1">
    <location>
        <begin position="1"/>
        <end position="20"/>
    </location>
</feature>
<feature type="domain" description="Kazal-like" evidence="2">
    <location>
        <begin position="22"/>
        <end position="77"/>
    </location>
</feature>
<feature type="domain" description="Kazal-like" evidence="2">
    <location>
        <begin position="78"/>
        <end position="129"/>
    </location>
</feature>
<dbReference type="Gene3D" id="3.30.60.30">
    <property type="match status" value="2"/>
</dbReference>
<sequence length="145" mass="16358">MNSVYLSLISFALIIASSFGGGPSMPSCKLACTKEYFPLCASDGENLNTFSNECELEKFNCLNDKAFVVFEEGECKRSECMKACSKQFLYVCAVKDDGQYTFNSHCIFDIMNCKEKGAYKLLHEGRCSDPNATMFNKPNFIRFFE</sequence>
<dbReference type="SUPFAM" id="SSF100895">
    <property type="entry name" value="Kazal-type serine protease inhibitors"/>
    <property type="match status" value="2"/>
</dbReference>
<keyword evidence="4" id="KW-1185">Reference proteome</keyword>
<dbReference type="SMART" id="SM00280">
    <property type="entry name" value="KAZAL"/>
    <property type="match status" value="2"/>
</dbReference>
<proteinExistence type="predicted"/>
<dbReference type="InterPro" id="IPR036058">
    <property type="entry name" value="Kazal_dom_sf"/>
</dbReference>
<dbReference type="PROSITE" id="PS51465">
    <property type="entry name" value="KAZAL_2"/>
    <property type="match status" value="2"/>
</dbReference>
<dbReference type="Pfam" id="PF07648">
    <property type="entry name" value="Kazal_2"/>
    <property type="match status" value="2"/>
</dbReference>
<dbReference type="Proteomes" id="UP001153620">
    <property type="component" value="Chromosome 2"/>
</dbReference>